<evidence type="ECO:0000313" key="9">
    <source>
        <dbReference type="Proteomes" id="UP001470230"/>
    </source>
</evidence>
<dbReference type="InterPro" id="IPR015421">
    <property type="entry name" value="PyrdxlP-dep_Trfase_major"/>
</dbReference>
<dbReference type="PANTHER" id="PTHR21152:SF24">
    <property type="entry name" value="ALANINE--GLYOXYLATE AMINOTRANSFERASE 1"/>
    <property type="match status" value="1"/>
</dbReference>
<dbReference type="SUPFAM" id="SSF53383">
    <property type="entry name" value="PLP-dependent transferases"/>
    <property type="match status" value="1"/>
</dbReference>
<evidence type="ECO:0000256" key="1">
    <source>
        <dbReference type="ARBA" id="ARBA00001933"/>
    </source>
</evidence>
<dbReference type="Gene3D" id="3.40.640.10">
    <property type="entry name" value="Type I PLP-dependent aspartate aminotransferase-like (Major domain)"/>
    <property type="match status" value="1"/>
</dbReference>
<dbReference type="EC" id="2.6.1.44" evidence="3"/>
<keyword evidence="6" id="KW-0663">Pyridoxal phosphate</keyword>
<dbReference type="EMBL" id="JAPFFF010000001">
    <property type="protein sequence ID" value="KAK8900219.1"/>
    <property type="molecule type" value="Genomic_DNA"/>
</dbReference>
<evidence type="ECO:0000256" key="6">
    <source>
        <dbReference type="ARBA" id="ARBA00022898"/>
    </source>
</evidence>
<evidence type="ECO:0000259" key="7">
    <source>
        <dbReference type="Pfam" id="PF00266"/>
    </source>
</evidence>
<accession>A0ABR2LA40</accession>
<organism evidence="8 9">
    <name type="scientific">Tritrichomonas musculus</name>
    <dbReference type="NCBI Taxonomy" id="1915356"/>
    <lineage>
        <taxon>Eukaryota</taxon>
        <taxon>Metamonada</taxon>
        <taxon>Parabasalia</taxon>
        <taxon>Tritrichomonadida</taxon>
        <taxon>Tritrichomonadidae</taxon>
        <taxon>Tritrichomonas</taxon>
    </lineage>
</organism>
<sequence>MTKVYKTPLIPGPTSVPDFIRNEYLTNFGSADLEDEFIKLYRETSKNIQTLVNAHHSSIAIMSGEGMVALWGAIKSVVKPGDRVLCVSSGLFGDGFADMAKSCGCETRLIKCPEGDCPSNDEIKRVAKEFHPKLITLVHCETPSGIINPVSPVGQIAKEVGSLFLVDFVASAGSTEVKVDEWGIDLGLLGTQKCLSCLPDLGIITISEKAWKIIREVNYCGYDAILPFENAVENKYFPYTPNWHAISALNTSLNHMIKEEGLEKIFKRHHDVSKHCRDEIRKMGLKTYPIKEELNSPSVTAVYVPEGFTWEDLNSQLRAKGVFVGGTFGPLAGKIFRIGHMGSQANNEYIDQALKSLRDILEKKH</sequence>
<dbReference type="Pfam" id="PF00266">
    <property type="entry name" value="Aminotran_5"/>
    <property type="match status" value="1"/>
</dbReference>
<keyword evidence="4" id="KW-0032">Aminotransferase</keyword>
<gene>
    <name evidence="8" type="ORF">M9Y10_002542</name>
</gene>
<evidence type="ECO:0000256" key="4">
    <source>
        <dbReference type="ARBA" id="ARBA00022576"/>
    </source>
</evidence>
<comment type="caution">
    <text evidence="8">The sequence shown here is derived from an EMBL/GenBank/DDBJ whole genome shotgun (WGS) entry which is preliminary data.</text>
</comment>
<evidence type="ECO:0000313" key="8">
    <source>
        <dbReference type="EMBL" id="KAK8900219.1"/>
    </source>
</evidence>
<feature type="domain" description="Aminotransferase class V" evidence="7">
    <location>
        <begin position="29"/>
        <end position="324"/>
    </location>
</feature>
<reference evidence="8 9" key="1">
    <citation type="submission" date="2024-04" db="EMBL/GenBank/DDBJ databases">
        <title>Tritrichomonas musculus Genome.</title>
        <authorList>
            <person name="Alves-Ferreira E."/>
            <person name="Grigg M."/>
            <person name="Lorenzi H."/>
            <person name="Galac M."/>
        </authorList>
    </citation>
    <scope>NUCLEOTIDE SEQUENCE [LARGE SCALE GENOMIC DNA]</scope>
    <source>
        <strain evidence="8 9">EAF2021</strain>
    </source>
</reference>
<dbReference type="InterPro" id="IPR015422">
    <property type="entry name" value="PyrdxlP-dep_Trfase_small"/>
</dbReference>
<dbReference type="Gene3D" id="3.90.1150.10">
    <property type="entry name" value="Aspartate Aminotransferase, domain 1"/>
    <property type="match status" value="1"/>
</dbReference>
<evidence type="ECO:0000256" key="2">
    <source>
        <dbReference type="ARBA" id="ARBA00009236"/>
    </source>
</evidence>
<keyword evidence="9" id="KW-1185">Reference proteome</keyword>
<dbReference type="InterPro" id="IPR015424">
    <property type="entry name" value="PyrdxlP-dep_Trfase"/>
</dbReference>
<dbReference type="Proteomes" id="UP001470230">
    <property type="component" value="Unassembled WGS sequence"/>
</dbReference>
<proteinExistence type="inferred from homology"/>
<evidence type="ECO:0000256" key="3">
    <source>
        <dbReference type="ARBA" id="ARBA00013049"/>
    </source>
</evidence>
<dbReference type="InterPro" id="IPR024169">
    <property type="entry name" value="SP_NH2Trfase/AEP_transaminase"/>
</dbReference>
<dbReference type="PANTHER" id="PTHR21152">
    <property type="entry name" value="AMINOTRANSFERASE CLASS V"/>
    <property type="match status" value="1"/>
</dbReference>
<protein>
    <recommendedName>
        <fullName evidence="3">alanine--glyoxylate transaminase</fullName>
        <ecNumber evidence="3">2.6.1.44</ecNumber>
    </recommendedName>
</protein>
<dbReference type="PIRSF" id="PIRSF000524">
    <property type="entry name" value="SPT"/>
    <property type="match status" value="1"/>
</dbReference>
<comment type="similarity">
    <text evidence="2">Belongs to the class-V pyridoxal-phosphate-dependent aminotransferase family.</text>
</comment>
<dbReference type="InterPro" id="IPR000192">
    <property type="entry name" value="Aminotrans_V_dom"/>
</dbReference>
<name>A0ABR2LA40_9EUKA</name>
<keyword evidence="5" id="KW-0808">Transferase</keyword>
<evidence type="ECO:0000256" key="5">
    <source>
        <dbReference type="ARBA" id="ARBA00022679"/>
    </source>
</evidence>
<comment type="cofactor">
    <cofactor evidence="1">
        <name>pyridoxal 5'-phosphate</name>
        <dbReference type="ChEBI" id="CHEBI:597326"/>
    </cofactor>
</comment>